<proteinExistence type="predicted"/>
<gene>
    <name evidence="1" type="ORF">NDU88_005204</name>
</gene>
<organism evidence="1 2">
    <name type="scientific">Pleurodeles waltl</name>
    <name type="common">Iberian ribbed newt</name>
    <dbReference type="NCBI Taxonomy" id="8319"/>
    <lineage>
        <taxon>Eukaryota</taxon>
        <taxon>Metazoa</taxon>
        <taxon>Chordata</taxon>
        <taxon>Craniata</taxon>
        <taxon>Vertebrata</taxon>
        <taxon>Euteleostomi</taxon>
        <taxon>Amphibia</taxon>
        <taxon>Batrachia</taxon>
        <taxon>Caudata</taxon>
        <taxon>Salamandroidea</taxon>
        <taxon>Salamandridae</taxon>
        <taxon>Pleurodelinae</taxon>
        <taxon>Pleurodeles</taxon>
    </lineage>
</organism>
<evidence type="ECO:0000313" key="1">
    <source>
        <dbReference type="EMBL" id="KAJ1152429.1"/>
    </source>
</evidence>
<keyword evidence="2" id="KW-1185">Reference proteome</keyword>
<accession>A0AAV7RHV2</accession>
<reference evidence="1" key="1">
    <citation type="journal article" date="2022" name="bioRxiv">
        <title>Sequencing and chromosome-scale assembly of the giantPleurodeles waltlgenome.</title>
        <authorList>
            <person name="Brown T."/>
            <person name="Elewa A."/>
            <person name="Iarovenko S."/>
            <person name="Subramanian E."/>
            <person name="Araus A.J."/>
            <person name="Petzold A."/>
            <person name="Susuki M."/>
            <person name="Suzuki K.-i.T."/>
            <person name="Hayashi T."/>
            <person name="Toyoda A."/>
            <person name="Oliveira C."/>
            <person name="Osipova E."/>
            <person name="Leigh N.D."/>
            <person name="Simon A."/>
            <person name="Yun M.H."/>
        </authorList>
    </citation>
    <scope>NUCLEOTIDE SEQUENCE</scope>
    <source>
        <strain evidence="1">20211129_DDA</strain>
        <tissue evidence="1">Liver</tissue>
    </source>
</reference>
<dbReference type="Proteomes" id="UP001066276">
    <property type="component" value="Chromosome 5"/>
</dbReference>
<evidence type="ECO:0000313" key="2">
    <source>
        <dbReference type="Proteomes" id="UP001066276"/>
    </source>
</evidence>
<name>A0AAV7RHV2_PLEWA</name>
<dbReference type="AlphaFoldDB" id="A0AAV7RHV2"/>
<protein>
    <submittedName>
        <fullName evidence="1">Uncharacterized protein</fullName>
    </submittedName>
</protein>
<sequence length="114" mass="12585">MLGAHFRQRVLTLAVNAPKACVQQGCRLSYCPAGPWGLRQAAVGELLEVQLARLGRMPAALSPLSSNRGSSGILELQQRRSLGGQWVSDSKENLTVPQWEFKIVNLAVRFGWRK</sequence>
<comment type="caution">
    <text evidence="1">The sequence shown here is derived from an EMBL/GenBank/DDBJ whole genome shotgun (WGS) entry which is preliminary data.</text>
</comment>
<dbReference type="EMBL" id="JANPWB010000009">
    <property type="protein sequence ID" value="KAJ1152429.1"/>
    <property type="molecule type" value="Genomic_DNA"/>
</dbReference>